<keyword evidence="2" id="KW-0004">4Fe-4S</keyword>
<dbReference type="InterPro" id="IPR007197">
    <property type="entry name" value="rSAM"/>
</dbReference>
<dbReference type="PROSITE" id="PS51918">
    <property type="entry name" value="RADICAL_SAM"/>
    <property type="match status" value="1"/>
</dbReference>
<keyword evidence="4" id="KW-0479">Metal-binding</keyword>
<keyword evidence="11" id="KW-1185">Reference proteome</keyword>
<proteinExistence type="predicted"/>
<evidence type="ECO:0000256" key="2">
    <source>
        <dbReference type="ARBA" id="ARBA00022485"/>
    </source>
</evidence>
<gene>
    <name evidence="10" type="ORF">KUTeg_008686</name>
</gene>
<evidence type="ECO:0000256" key="6">
    <source>
        <dbReference type="ARBA" id="ARBA00023014"/>
    </source>
</evidence>
<evidence type="ECO:0000256" key="4">
    <source>
        <dbReference type="ARBA" id="ARBA00022723"/>
    </source>
</evidence>
<dbReference type="PANTHER" id="PTHR21339">
    <property type="entry name" value="RADICAL S-ADENOSYL METHIONINE DOMAIN-CONTAINING PROTEIN 2"/>
    <property type="match status" value="1"/>
</dbReference>
<keyword evidence="3" id="KW-0949">S-adenosyl-L-methionine</keyword>
<comment type="caution">
    <text evidence="10">The sequence shown here is derived from an EMBL/GenBank/DDBJ whole genome shotgun (WGS) entry which is preliminary data.</text>
</comment>
<feature type="transmembrane region" description="Helical" evidence="8">
    <location>
        <begin position="6"/>
        <end position="27"/>
    </location>
</feature>
<evidence type="ECO:0000256" key="8">
    <source>
        <dbReference type="SAM" id="Phobius"/>
    </source>
</evidence>
<dbReference type="InterPro" id="IPR058240">
    <property type="entry name" value="rSAM_sf"/>
</dbReference>
<organism evidence="10 11">
    <name type="scientific">Tegillarca granosa</name>
    <name type="common">Malaysian cockle</name>
    <name type="synonym">Anadara granosa</name>
    <dbReference type="NCBI Taxonomy" id="220873"/>
    <lineage>
        <taxon>Eukaryota</taxon>
        <taxon>Metazoa</taxon>
        <taxon>Spiralia</taxon>
        <taxon>Lophotrochozoa</taxon>
        <taxon>Mollusca</taxon>
        <taxon>Bivalvia</taxon>
        <taxon>Autobranchia</taxon>
        <taxon>Pteriomorphia</taxon>
        <taxon>Arcoida</taxon>
        <taxon>Arcoidea</taxon>
        <taxon>Arcidae</taxon>
        <taxon>Tegillarca</taxon>
    </lineage>
</organism>
<feature type="domain" description="Radical SAM core" evidence="9">
    <location>
        <begin position="54"/>
        <end position="169"/>
    </location>
</feature>
<dbReference type="Pfam" id="PF04055">
    <property type="entry name" value="Radical_SAM"/>
    <property type="match status" value="1"/>
</dbReference>
<dbReference type="PANTHER" id="PTHR21339:SF0">
    <property type="entry name" value="S-ADENOSYLMETHIONINE-DEPENDENT NUCLEOTIDE DEHYDRATASE RSAD2"/>
    <property type="match status" value="1"/>
</dbReference>
<dbReference type="SUPFAM" id="SSF102114">
    <property type="entry name" value="Radical SAM enzymes"/>
    <property type="match status" value="1"/>
</dbReference>
<dbReference type="InterPro" id="IPR013785">
    <property type="entry name" value="Aldolase_TIM"/>
</dbReference>
<dbReference type="Proteomes" id="UP001217089">
    <property type="component" value="Unassembled WGS sequence"/>
</dbReference>
<reference evidence="10 11" key="1">
    <citation type="submission" date="2022-12" db="EMBL/GenBank/DDBJ databases">
        <title>Chromosome-level genome of Tegillarca granosa.</title>
        <authorList>
            <person name="Kim J."/>
        </authorList>
    </citation>
    <scope>NUCLEOTIDE SEQUENCE [LARGE SCALE GENOMIC DNA]</scope>
    <source>
        <strain evidence="10">Teg-2019</strain>
        <tissue evidence="10">Adductor muscle</tissue>
    </source>
</reference>
<evidence type="ECO:0000313" key="10">
    <source>
        <dbReference type="EMBL" id="KAJ8314125.1"/>
    </source>
</evidence>
<evidence type="ECO:0000256" key="5">
    <source>
        <dbReference type="ARBA" id="ARBA00023004"/>
    </source>
</evidence>
<evidence type="ECO:0000313" key="11">
    <source>
        <dbReference type="Proteomes" id="UP001217089"/>
    </source>
</evidence>
<dbReference type="InterPro" id="IPR051196">
    <property type="entry name" value="RSAD2/Viperin_antiviral"/>
</dbReference>
<evidence type="ECO:0000259" key="9">
    <source>
        <dbReference type="PROSITE" id="PS51918"/>
    </source>
</evidence>
<evidence type="ECO:0000256" key="1">
    <source>
        <dbReference type="ARBA" id="ARBA00001966"/>
    </source>
</evidence>
<dbReference type="EMBL" id="JARBDR010000342">
    <property type="protein sequence ID" value="KAJ8314125.1"/>
    <property type="molecule type" value="Genomic_DNA"/>
</dbReference>
<keyword evidence="8" id="KW-0812">Transmembrane</keyword>
<comment type="cofactor">
    <cofactor evidence="1">
        <name>[4Fe-4S] cluster</name>
        <dbReference type="ChEBI" id="CHEBI:49883"/>
    </cofactor>
</comment>
<sequence length="169" mass="19254">MVNTEILSVTSVCSLVLVLVGVFGLYLKRLRKQNAASEELYVNRIELEDKYSETARPVSVNYHFTRKCNYQCGFCFHTAKTSFLLPLDEAKQGLRLLKDAGMEKINFSGGEPFLIERGKYVGELVKFCKEELSLPSVTIVSNGSLVTEKWFDKYGCFQVKQCNKCIQQR</sequence>
<evidence type="ECO:0000256" key="7">
    <source>
        <dbReference type="ARBA" id="ARBA00023118"/>
    </source>
</evidence>
<dbReference type="CDD" id="cd01335">
    <property type="entry name" value="Radical_SAM"/>
    <property type="match status" value="1"/>
</dbReference>
<name>A0ABQ9FCX0_TEGGR</name>
<keyword evidence="8" id="KW-1133">Transmembrane helix</keyword>
<protein>
    <recommendedName>
        <fullName evidence="9">Radical SAM core domain-containing protein</fullName>
    </recommendedName>
</protein>
<keyword evidence="6" id="KW-0411">Iron-sulfur</keyword>
<dbReference type="Gene3D" id="3.20.20.70">
    <property type="entry name" value="Aldolase class I"/>
    <property type="match status" value="1"/>
</dbReference>
<keyword evidence="8" id="KW-0472">Membrane</keyword>
<keyword evidence="7" id="KW-0051">Antiviral defense</keyword>
<accession>A0ABQ9FCX0</accession>
<keyword evidence="5" id="KW-0408">Iron</keyword>
<dbReference type="SFLD" id="SFLDS00029">
    <property type="entry name" value="Radical_SAM"/>
    <property type="match status" value="1"/>
</dbReference>
<evidence type="ECO:0000256" key="3">
    <source>
        <dbReference type="ARBA" id="ARBA00022691"/>
    </source>
</evidence>